<proteinExistence type="predicted"/>
<dbReference type="InParanoid" id="F0VKT2"/>
<sequence length="181" mass="20425">MSFACLREGSIERVKISVNIRRFTEGTASGPNNWTTAVTASRYHLRWLKAVVEIRVIHLWWRVTTVDIIGSVTDSSRPFCFRREITKQEQAAQCQRCHQTNSRHPFLELGLTLPFPKRVEACCFFSRRDPEYSDESVLLIPYVARFSAKSSSFDGSESVANSPNPGEVILSGLPMVVLSSV</sequence>
<dbReference type="AlphaFoldDB" id="F0VKT2"/>
<dbReference type="RefSeq" id="XP_003884713.1">
    <property type="nucleotide sequence ID" value="XM_003884664.1"/>
</dbReference>
<dbReference type="GeneID" id="13446388"/>
<name>F0VKT2_NEOCL</name>
<protein>
    <submittedName>
        <fullName evidence="1">Uncharacterized protein</fullName>
    </submittedName>
</protein>
<dbReference type="EMBL" id="FR823391">
    <property type="protein sequence ID" value="CBZ54683.1"/>
    <property type="molecule type" value="Genomic_DNA"/>
</dbReference>
<evidence type="ECO:0000313" key="2">
    <source>
        <dbReference type="Proteomes" id="UP000007494"/>
    </source>
</evidence>
<accession>F0VKT2</accession>
<dbReference type="VEuPathDB" id="ToxoDB:NCLIV_051095"/>
<gene>
    <name evidence="1" type="ORF">NCLIV_051095</name>
</gene>
<evidence type="ECO:0000313" key="1">
    <source>
        <dbReference type="EMBL" id="CBZ54683.1"/>
    </source>
</evidence>
<dbReference type="Proteomes" id="UP000007494">
    <property type="component" value="Chromosome X"/>
</dbReference>
<organism evidence="1 2">
    <name type="scientific">Neospora caninum (strain Liverpool)</name>
    <dbReference type="NCBI Taxonomy" id="572307"/>
    <lineage>
        <taxon>Eukaryota</taxon>
        <taxon>Sar</taxon>
        <taxon>Alveolata</taxon>
        <taxon>Apicomplexa</taxon>
        <taxon>Conoidasida</taxon>
        <taxon>Coccidia</taxon>
        <taxon>Eucoccidiorida</taxon>
        <taxon>Eimeriorina</taxon>
        <taxon>Sarcocystidae</taxon>
        <taxon>Neospora</taxon>
    </lineage>
</organism>
<keyword evidence="2" id="KW-1185">Reference proteome</keyword>
<reference evidence="2" key="1">
    <citation type="journal article" date="2012" name="PLoS Pathog.">
        <title>Comparative genomics of the apicomplexan parasites Toxoplasma gondii and Neospora caninum: Coccidia differing in host range and transmission strategy.</title>
        <authorList>
            <person name="Reid A.J."/>
            <person name="Vermont S.J."/>
            <person name="Cotton J.A."/>
            <person name="Harris D."/>
            <person name="Hill-Cawthorne G.A."/>
            <person name="Konen-Waisman S."/>
            <person name="Latham S.M."/>
            <person name="Mourier T."/>
            <person name="Norton R."/>
            <person name="Quail M.A."/>
            <person name="Sanders M."/>
            <person name="Shanmugam D."/>
            <person name="Sohal A."/>
            <person name="Wasmuth J.D."/>
            <person name="Brunk B."/>
            <person name="Grigg M.E."/>
            <person name="Howard J.C."/>
            <person name="Parkinson J."/>
            <person name="Roos D.S."/>
            <person name="Trees A.J."/>
            <person name="Berriman M."/>
            <person name="Pain A."/>
            <person name="Wastling J.M."/>
        </authorList>
    </citation>
    <scope>NUCLEOTIDE SEQUENCE [LARGE SCALE GENOMIC DNA]</scope>
    <source>
        <strain evidence="2">Liverpool</strain>
    </source>
</reference>